<evidence type="ECO:0000313" key="3">
    <source>
        <dbReference type="Proteomes" id="UP000031575"/>
    </source>
</evidence>
<feature type="compositionally biased region" description="Low complexity" evidence="1">
    <location>
        <begin position="161"/>
        <end position="174"/>
    </location>
</feature>
<evidence type="ECO:0000256" key="1">
    <source>
        <dbReference type="SAM" id="MobiDB-lite"/>
    </source>
</evidence>
<gene>
    <name evidence="2" type="ORF">SPBR_00841</name>
</gene>
<reference evidence="2 3" key="1">
    <citation type="journal article" date="2014" name="BMC Genomics">
        <title>Comparative genomics of the major fungal agents of human and animal Sporotrichosis: Sporothrix schenckii and Sporothrix brasiliensis.</title>
        <authorList>
            <person name="Teixeira M.M."/>
            <person name="de Almeida L.G."/>
            <person name="Kubitschek-Barreira P."/>
            <person name="Alves F.L."/>
            <person name="Kioshima E.S."/>
            <person name="Abadio A.K."/>
            <person name="Fernandes L."/>
            <person name="Derengowski L.S."/>
            <person name="Ferreira K.S."/>
            <person name="Souza R.C."/>
            <person name="Ruiz J.C."/>
            <person name="de Andrade N.C."/>
            <person name="Paes H.C."/>
            <person name="Nicola A.M."/>
            <person name="Albuquerque P."/>
            <person name="Gerber A.L."/>
            <person name="Martins V.P."/>
            <person name="Peconick L.D."/>
            <person name="Neto A.V."/>
            <person name="Chaucanez C.B."/>
            <person name="Silva P.A."/>
            <person name="Cunha O.L."/>
            <person name="de Oliveira F.F."/>
            <person name="dos Santos T.C."/>
            <person name="Barros A.L."/>
            <person name="Soares M.A."/>
            <person name="de Oliveira L.M."/>
            <person name="Marini M.M."/>
            <person name="Villalobos-Duno H."/>
            <person name="Cunha M.M."/>
            <person name="de Hoog S."/>
            <person name="da Silveira J.F."/>
            <person name="Henrissat B."/>
            <person name="Nino-Vega G.A."/>
            <person name="Cisalpino P.S."/>
            <person name="Mora-Montes H.M."/>
            <person name="Almeida S.R."/>
            <person name="Stajich J.E."/>
            <person name="Lopes-Bezerra L.M."/>
            <person name="Vasconcelos A.T."/>
            <person name="Felipe M.S."/>
        </authorList>
    </citation>
    <scope>NUCLEOTIDE SEQUENCE [LARGE SCALE GENOMIC DNA]</scope>
    <source>
        <strain evidence="2 3">5110</strain>
    </source>
</reference>
<dbReference type="VEuPathDB" id="FungiDB:SPBR_00841"/>
<comment type="caution">
    <text evidence="2">The sequence shown here is derived from an EMBL/GenBank/DDBJ whole genome shotgun (WGS) entry which is preliminary data.</text>
</comment>
<dbReference type="GeneID" id="63674081"/>
<dbReference type="RefSeq" id="XP_040618616.1">
    <property type="nucleotide sequence ID" value="XM_040759160.1"/>
</dbReference>
<accession>A0A0C2INJ9</accession>
<organism evidence="2 3">
    <name type="scientific">Sporothrix brasiliensis 5110</name>
    <dbReference type="NCBI Taxonomy" id="1398154"/>
    <lineage>
        <taxon>Eukaryota</taxon>
        <taxon>Fungi</taxon>
        <taxon>Dikarya</taxon>
        <taxon>Ascomycota</taxon>
        <taxon>Pezizomycotina</taxon>
        <taxon>Sordariomycetes</taxon>
        <taxon>Sordariomycetidae</taxon>
        <taxon>Ophiostomatales</taxon>
        <taxon>Ophiostomataceae</taxon>
        <taxon>Sporothrix</taxon>
    </lineage>
</organism>
<protein>
    <submittedName>
        <fullName evidence="2">Uncharacterized protein</fullName>
    </submittedName>
</protein>
<sequence>MAPIPIYSKSPISAAKADGVTPKTESGADSNSHAGRYAPETPTKTTPLGAGAGGPPPPQPGAVPGLPQPTGTGQSPSYRGQYAPPPPATTSAVGSSSRPSTNYTPPPPQPGAVPVPPSTTGATNYVRAGASPAPPTTTAAAVLPPPPRAGESLASTGILGAQTQTQTQTQQAQQPTSTMSLPPQMGMAPLTALPYPSAARGTSTVTTQGAAYGGIPQPTGLAQGLAMGEQQERQQVNLNHPPGYVQDPYAAEMTGSQRAAAAQVGTSGGGGGGHGGLSSYHSSSAFNSSNRSTFDDGNGEGLWDAAKKFAVSAGERLSAAETEVWRRINNQS</sequence>
<keyword evidence="3" id="KW-1185">Reference proteome</keyword>
<feature type="compositionally biased region" description="Low complexity" evidence="1">
    <location>
        <begin position="128"/>
        <end position="142"/>
    </location>
</feature>
<dbReference type="EMBL" id="AWTV01000008">
    <property type="protein sequence ID" value="KIH90606.1"/>
    <property type="molecule type" value="Genomic_DNA"/>
</dbReference>
<feature type="compositionally biased region" description="Gly residues" evidence="1">
    <location>
        <begin position="266"/>
        <end position="276"/>
    </location>
</feature>
<proteinExistence type="predicted"/>
<dbReference type="Proteomes" id="UP000031575">
    <property type="component" value="Unassembled WGS sequence"/>
</dbReference>
<feature type="compositionally biased region" description="Polar residues" evidence="1">
    <location>
        <begin position="23"/>
        <end position="33"/>
    </location>
</feature>
<dbReference type="HOGENOM" id="CLU_058869_0_0_1"/>
<dbReference type="AlphaFoldDB" id="A0A0C2INJ9"/>
<feature type="region of interest" description="Disordered" evidence="1">
    <location>
        <begin position="225"/>
        <end position="301"/>
    </location>
</feature>
<name>A0A0C2INJ9_9PEZI</name>
<feature type="compositionally biased region" description="Low complexity" evidence="1">
    <location>
        <begin position="277"/>
        <end position="292"/>
    </location>
</feature>
<feature type="compositionally biased region" description="Pro residues" evidence="1">
    <location>
        <begin position="104"/>
        <end position="117"/>
    </location>
</feature>
<evidence type="ECO:0000313" key="2">
    <source>
        <dbReference type="EMBL" id="KIH90606.1"/>
    </source>
</evidence>
<feature type="region of interest" description="Disordered" evidence="1">
    <location>
        <begin position="1"/>
        <end position="204"/>
    </location>
</feature>
<dbReference type="OrthoDB" id="5385910at2759"/>